<dbReference type="RefSeq" id="WP_109677767.1">
    <property type="nucleotide sequence ID" value="NZ_CP086615.1"/>
</dbReference>
<evidence type="ECO:0000256" key="2">
    <source>
        <dbReference type="ARBA" id="ARBA00023125"/>
    </source>
</evidence>
<dbReference type="OrthoDB" id="9808480at2"/>
<comment type="caution">
    <text evidence="5">The sequence shown here is derived from an EMBL/GenBank/DDBJ whole genome shotgun (WGS) entry which is preliminary data.</text>
</comment>
<dbReference type="GO" id="GO:0003700">
    <property type="term" value="F:DNA-binding transcription factor activity"/>
    <property type="evidence" value="ECO:0007669"/>
    <property type="project" value="InterPro"/>
</dbReference>
<dbReference type="PROSITE" id="PS50937">
    <property type="entry name" value="HTH_MERR_2"/>
    <property type="match status" value="1"/>
</dbReference>
<protein>
    <submittedName>
        <fullName evidence="5">MerR family transcriptional regulator</fullName>
    </submittedName>
</protein>
<reference evidence="5 6" key="1">
    <citation type="submission" date="2018-05" db="EMBL/GenBank/DDBJ databases">
        <title>Spiribacter halobius sp. nov., a moderately halophilic bacterium isolated from marine solar saltern.</title>
        <authorList>
            <person name="Zheng W.-S."/>
            <person name="Lu D.-C."/>
            <person name="Du Z.-J."/>
        </authorList>
    </citation>
    <scope>NUCLEOTIDE SEQUENCE [LARGE SCALE GENOMIC DNA]</scope>
    <source>
        <strain evidence="5 6">E85</strain>
    </source>
</reference>
<dbReference type="PRINTS" id="PR00040">
    <property type="entry name" value="HTHMERR"/>
</dbReference>
<feature type="domain" description="HTH merR-type" evidence="4">
    <location>
        <begin position="1"/>
        <end position="70"/>
    </location>
</feature>
<evidence type="ECO:0000313" key="5">
    <source>
        <dbReference type="EMBL" id="PWG63683.1"/>
    </source>
</evidence>
<organism evidence="5 6">
    <name type="scientific">Sediminicurvatus halobius</name>
    <dbReference type="NCBI Taxonomy" id="2182432"/>
    <lineage>
        <taxon>Bacteria</taxon>
        <taxon>Pseudomonadati</taxon>
        <taxon>Pseudomonadota</taxon>
        <taxon>Gammaproteobacteria</taxon>
        <taxon>Chromatiales</taxon>
        <taxon>Ectothiorhodospiraceae</taxon>
        <taxon>Sediminicurvatus</taxon>
    </lineage>
</organism>
<dbReference type="PANTHER" id="PTHR30204">
    <property type="entry name" value="REDOX-CYCLING DRUG-SENSING TRANSCRIPTIONAL ACTIVATOR SOXR"/>
    <property type="match status" value="1"/>
</dbReference>
<evidence type="ECO:0000259" key="4">
    <source>
        <dbReference type="PROSITE" id="PS50937"/>
    </source>
</evidence>
<name>A0A2U2N3M9_9GAMM</name>
<dbReference type="Pfam" id="PF00376">
    <property type="entry name" value="MerR"/>
    <property type="match status" value="1"/>
</dbReference>
<dbReference type="Gene3D" id="1.10.1660.10">
    <property type="match status" value="1"/>
</dbReference>
<dbReference type="CDD" id="cd04785">
    <property type="entry name" value="HTH_CadR-PbrR-like"/>
    <property type="match status" value="1"/>
</dbReference>
<keyword evidence="6" id="KW-1185">Reference proteome</keyword>
<dbReference type="EMBL" id="QFFI01000009">
    <property type="protein sequence ID" value="PWG63683.1"/>
    <property type="molecule type" value="Genomic_DNA"/>
</dbReference>
<dbReference type="PANTHER" id="PTHR30204:SF92">
    <property type="entry name" value="HTH-TYPE TRANSCRIPTIONAL REGULATOR ZNTR"/>
    <property type="match status" value="1"/>
</dbReference>
<evidence type="ECO:0000256" key="3">
    <source>
        <dbReference type="ARBA" id="ARBA00023163"/>
    </source>
</evidence>
<keyword evidence="2" id="KW-0238">DNA-binding</keyword>
<dbReference type="InterPro" id="IPR015358">
    <property type="entry name" value="Tscrpt_reg_MerR_DNA-bd"/>
</dbReference>
<keyword evidence="1" id="KW-0805">Transcription regulation</keyword>
<dbReference type="InterPro" id="IPR000551">
    <property type="entry name" value="MerR-type_HTH_dom"/>
</dbReference>
<proteinExistence type="predicted"/>
<gene>
    <name evidence="5" type="ORF">DEM34_07335</name>
</gene>
<evidence type="ECO:0000256" key="1">
    <source>
        <dbReference type="ARBA" id="ARBA00023015"/>
    </source>
</evidence>
<accession>A0A2U2N3M9</accession>
<dbReference type="InterPro" id="IPR009061">
    <property type="entry name" value="DNA-bd_dom_put_sf"/>
</dbReference>
<evidence type="ECO:0000313" key="6">
    <source>
        <dbReference type="Proteomes" id="UP000245474"/>
    </source>
</evidence>
<dbReference type="PROSITE" id="PS00552">
    <property type="entry name" value="HTH_MERR_1"/>
    <property type="match status" value="1"/>
</dbReference>
<dbReference type="Proteomes" id="UP000245474">
    <property type="component" value="Unassembled WGS sequence"/>
</dbReference>
<dbReference type="Pfam" id="PF09278">
    <property type="entry name" value="MerR-DNA-bind"/>
    <property type="match status" value="1"/>
</dbReference>
<dbReference type="GO" id="GO:0003677">
    <property type="term" value="F:DNA binding"/>
    <property type="evidence" value="ECO:0007669"/>
    <property type="project" value="UniProtKB-KW"/>
</dbReference>
<sequence>MLTIGELARRSGCSAQGVRYYEQLGLLPPPARTSGNQRRYRQADAERLSFIRHARELGFSVEAVRDLLALSDHPEQPCDAADAIAEAHLANVRSRIERLQALEAELQRMLADRCEGHASGCRVIEALADHRRCRTDHGAPAEPAGEARVSSL</sequence>
<dbReference type="InterPro" id="IPR047057">
    <property type="entry name" value="MerR_fam"/>
</dbReference>
<dbReference type="AlphaFoldDB" id="A0A2U2N3M9"/>
<keyword evidence="3" id="KW-0804">Transcription</keyword>
<dbReference type="SMART" id="SM00422">
    <property type="entry name" value="HTH_MERR"/>
    <property type="match status" value="1"/>
</dbReference>
<dbReference type="SUPFAM" id="SSF46955">
    <property type="entry name" value="Putative DNA-binding domain"/>
    <property type="match status" value="1"/>
</dbReference>